<organism evidence="2 3">
    <name type="scientific">Liparis tanakae</name>
    <name type="common">Tanaka's snailfish</name>
    <dbReference type="NCBI Taxonomy" id="230148"/>
    <lineage>
        <taxon>Eukaryota</taxon>
        <taxon>Metazoa</taxon>
        <taxon>Chordata</taxon>
        <taxon>Craniata</taxon>
        <taxon>Vertebrata</taxon>
        <taxon>Euteleostomi</taxon>
        <taxon>Actinopterygii</taxon>
        <taxon>Neopterygii</taxon>
        <taxon>Teleostei</taxon>
        <taxon>Neoteleostei</taxon>
        <taxon>Acanthomorphata</taxon>
        <taxon>Eupercaria</taxon>
        <taxon>Perciformes</taxon>
        <taxon>Cottioidei</taxon>
        <taxon>Cottales</taxon>
        <taxon>Liparidae</taxon>
        <taxon>Liparis</taxon>
    </lineage>
</organism>
<feature type="compositionally biased region" description="Low complexity" evidence="1">
    <location>
        <begin position="42"/>
        <end position="57"/>
    </location>
</feature>
<protein>
    <submittedName>
        <fullName evidence="2">Uncharacterized protein</fullName>
    </submittedName>
</protein>
<feature type="region of interest" description="Disordered" evidence="1">
    <location>
        <begin position="39"/>
        <end position="85"/>
    </location>
</feature>
<reference evidence="2 3" key="1">
    <citation type="submission" date="2019-03" db="EMBL/GenBank/DDBJ databases">
        <title>First draft genome of Liparis tanakae, snailfish: a comprehensive survey of snailfish specific genes.</title>
        <authorList>
            <person name="Kim W."/>
            <person name="Song I."/>
            <person name="Jeong J.-H."/>
            <person name="Kim D."/>
            <person name="Kim S."/>
            <person name="Ryu S."/>
            <person name="Song J.Y."/>
            <person name="Lee S.K."/>
        </authorList>
    </citation>
    <scope>NUCLEOTIDE SEQUENCE [LARGE SCALE GENOMIC DNA]</scope>
    <source>
        <tissue evidence="2">Muscle</tissue>
    </source>
</reference>
<proteinExistence type="predicted"/>
<dbReference type="AlphaFoldDB" id="A0A4Z2E0S8"/>
<accession>A0A4Z2E0S8</accession>
<comment type="caution">
    <text evidence="2">The sequence shown here is derived from an EMBL/GenBank/DDBJ whole genome shotgun (WGS) entry which is preliminary data.</text>
</comment>
<gene>
    <name evidence="2" type="ORF">EYF80_067568</name>
</gene>
<keyword evidence="3" id="KW-1185">Reference proteome</keyword>
<dbReference type="Proteomes" id="UP000314294">
    <property type="component" value="Unassembled WGS sequence"/>
</dbReference>
<evidence type="ECO:0000256" key="1">
    <source>
        <dbReference type="SAM" id="MobiDB-lite"/>
    </source>
</evidence>
<dbReference type="EMBL" id="SRLO01023093">
    <property type="protein sequence ID" value="TNN22318.1"/>
    <property type="molecule type" value="Genomic_DNA"/>
</dbReference>
<evidence type="ECO:0000313" key="3">
    <source>
        <dbReference type="Proteomes" id="UP000314294"/>
    </source>
</evidence>
<evidence type="ECO:0000313" key="2">
    <source>
        <dbReference type="EMBL" id="TNN22318.1"/>
    </source>
</evidence>
<sequence>MTTSLFVSFLGVGGRGRSEEEAESPLLASVRLDLQLMRDDGPPQLLQGPLHGPGDPQYLGPTEPAGPRRGLLEVTGTDLCSDGRT</sequence>
<name>A0A4Z2E0S8_9TELE</name>